<dbReference type="EMBL" id="ML996569">
    <property type="protein sequence ID" value="KAF2759565.1"/>
    <property type="molecule type" value="Genomic_DNA"/>
</dbReference>
<evidence type="ECO:0000313" key="2">
    <source>
        <dbReference type="EMBL" id="KAF2759565.1"/>
    </source>
</evidence>
<protein>
    <recommendedName>
        <fullName evidence="4">AA1-like domain-containing protein</fullName>
    </recommendedName>
</protein>
<evidence type="ECO:0000313" key="3">
    <source>
        <dbReference type="Proteomes" id="UP000799437"/>
    </source>
</evidence>
<keyword evidence="3" id="KW-1185">Reference proteome</keyword>
<organism evidence="2 3">
    <name type="scientific">Pseudovirgaria hyperparasitica</name>
    <dbReference type="NCBI Taxonomy" id="470096"/>
    <lineage>
        <taxon>Eukaryota</taxon>
        <taxon>Fungi</taxon>
        <taxon>Dikarya</taxon>
        <taxon>Ascomycota</taxon>
        <taxon>Pezizomycotina</taxon>
        <taxon>Dothideomycetes</taxon>
        <taxon>Dothideomycetes incertae sedis</taxon>
        <taxon>Acrospermales</taxon>
        <taxon>Acrospermaceae</taxon>
        <taxon>Pseudovirgaria</taxon>
    </lineage>
</organism>
<dbReference type="GeneID" id="54487790"/>
<feature type="signal peptide" evidence="1">
    <location>
        <begin position="1"/>
        <end position="20"/>
    </location>
</feature>
<keyword evidence="1" id="KW-0732">Signal</keyword>
<proteinExistence type="predicted"/>
<dbReference type="RefSeq" id="XP_033602016.1">
    <property type="nucleotide sequence ID" value="XM_033746736.1"/>
</dbReference>
<gene>
    <name evidence="2" type="ORF">EJ05DRAFT_498778</name>
</gene>
<reference evidence="2" key="1">
    <citation type="journal article" date="2020" name="Stud. Mycol.">
        <title>101 Dothideomycetes genomes: a test case for predicting lifestyles and emergence of pathogens.</title>
        <authorList>
            <person name="Haridas S."/>
            <person name="Albert R."/>
            <person name="Binder M."/>
            <person name="Bloem J."/>
            <person name="Labutti K."/>
            <person name="Salamov A."/>
            <person name="Andreopoulos B."/>
            <person name="Baker S."/>
            <person name="Barry K."/>
            <person name="Bills G."/>
            <person name="Bluhm B."/>
            <person name="Cannon C."/>
            <person name="Castanera R."/>
            <person name="Culley D."/>
            <person name="Daum C."/>
            <person name="Ezra D."/>
            <person name="Gonzalez J."/>
            <person name="Henrissat B."/>
            <person name="Kuo A."/>
            <person name="Liang C."/>
            <person name="Lipzen A."/>
            <person name="Lutzoni F."/>
            <person name="Magnuson J."/>
            <person name="Mondo S."/>
            <person name="Nolan M."/>
            <person name="Ohm R."/>
            <person name="Pangilinan J."/>
            <person name="Park H.-J."/>
            <person name="Ramirez L."/>
            <person name="Alfaro M."/>
            <person name="Sun H."/>
            <person name="Tritt A."/>
            <person name="Yoshinaga Y."/>
            <person name="Zwiers L.-H."/>
            <person name="Turgeon B."/>
            <person name="Goodwin S."/>
            <person name="Spatafora J."/>
            <person name="Crous P."/>
            <person name="Grigoriev I."/>
        </authorList>
    </citation>
    <scope>NUCLEOTIDE SEQUENCE</scope>
    <source>
        <strain evidence="2">CBS 121739</strain>
    </source>
</reference>
<dbReference type="AlphaFoldDB" id="A0A6A6WAH1"/>
<evidence type="ECO:0000256" key="1">
    <source>
        <dbReference type="SAM" id="SignalP"/>
    </source>
</evidence>
<accession>A0A6A6WAH1</accession>
<feature type="chain" id="PRO_5025332950" description="AA1-like domain-containing protein" evidence="1">
    <location>
        <begin position="21"/>
        <end position="160"/>
    </location>
</feature>
<dbReference type="Proteomes" id="UP000799437">
    <property type="component" value="Unassembled WGS sequence"/>
</dbReference>
<sequence length="160" mass="17312">MHHMKFLSVAVAALISSTFAAPVAQEEVDPVDAAPFKGGQCGVHIKQDRLENGVDYYPYFRMTMRDGSGEDVGDDCSTYVANVDDPDLEKYPGTLTCQRGDFPHGVECQIANDSKSWHCTYPSPEGPYTFGFEDGKGQGCSVGKVDGTSGTQDFDCGFNC</sequence>
<name>A0A6A6WAH1_9PEZI</name>
<evidence type="ECO:0008006" key="4">
    <source>
        <dbReference type="Google" id="ProtNLM"/>
    </source>
</evidence>